<dbReference type="GO" id="GO:0006888">
    <property type="term" value="P:endoplasmic reticulum to Golgi vesicle-mediated transport"/>
    <property type="evidence" value="ECO:0007669"/>
    <property type="project" value="InterPro"/>
</dbReference>
<feature type="region of interest" description="Disordered" evidence="7">
    <location>
        <begin position="1"/>
        <end position="22"/>
    </location>
</feature>
<feature type="transmembrane region" description="Helical" evidence="6">
    <location>
        <begin position="140"/>
        <end position="160"/>
    </location>
</feature>
<dbReference type="InterPro" id="IPR006977">
    <property type="entry name" value="Yip1_dom"/>
</dbReference>
<feature type="transmembrane region" description="Helical" evidence="6">
    <location>
        <begin position="83"/>
        <end position="102"/>
    </location>
</feature>
<comment type="subcellular location">
    <subcellularLocation>
        <location evidence="6">Golgi apparatus membrane</location>
        <topology evidence="6">Multi-pass membrane protein</topology>
    </subcellularLocation>
    <subcellularLocation>
        <location evidence="1">Membrane</location>
        <topology evidence="1">Multi-pass membrane protein</topology>
    </subcellularLocation>
</comment>
<evidence type="ECO:0000256" key="1">
    <source>
        <dbReference type="ARBA" id="ARBA00004141"/>
    </source>
</evidence>
<dbReference type="GO" id="GO:0005802">
    <property type="term" value="C:trans-Golgi network"/>
    <property type="evidence" value="ECO:0007669"/>
    <property type="project" value="TreeGrafter"/>
</dbReference>
<dbReference type="PANTHER" id="PTHR21236:SF2">
    <property type="entry name" value="PROTEIN YIPF"/>
    <property type="match status" value="1"/>
</dbReference>
<evidence type="ECO:0000313" key="9">
    <source>
        <dbReference type="EMBL" id="CAG9328755.1"/>
    </source>
</evidence>
<name>A0AAU9JQY2_9CILI</name>
<feature type="domain" description="Yip1" evidence="8">
    <location>
        <begin position="51"/>
        <end position="187"/>
    </location>
</feature>
<evidence type="ECO:0000256" key="7">
    <source>
        <dbReference type="SAM" id="MobiDB-lite"/>
    </source>
</evidence>
<evidence type="ECO:0000256" key="2">
    <source>
        <dbReference type="ARBA" id="ARBA00010596"/>
    </source>
</evidence>
<sequence length="190" mass="21286">MYVRNSPFEDYGFKPEVDDDSDPPLLEDLGINPEHIKQKTFSVLTFTSVDERLLSDPDMAGPLLFVVIFGALLLFAGKVHFGYIYGFGLLGSFGIYAVINLMSQEREIDLYRTVSILGYSLLPIVLLAGIGVFFKLNGPLGTVLAIICVGWSTFTAAKFFENLLEMKDQKYLIMYPVCLMYACFTLLTVF</sequence>
<evidence type="ECO:0000256" key="5">
    <source>
        <dbReference type="ARBA" id="ARBA00023136"/>
    </source>
</evidence>
<dbReference type="InterPro" id="IPR045231">
    <property type="entry name" value="Yip1/4-like"/>
</dbReference>
<feature type="transmembrane region" description="Helical" evidence="6">
    <location>
        <begin position="172"/>
        <end position="189"/>
    </location>
</feature>
<evidence type="ECO:0000313" key="10">
    <source>
        <dbReference type="Proteomes" id="UP001162131"/>
    </source>
</evidence>
<accession>A0AAU9JQY2</accession>
<evidence type="ECO:0000256" key="4">
    <source>
        <dbReference type="ARBA" id="ARBA00022989"/>
    </source>
</evidence>
<organism evidence="9 10">
    <name type="scientific">Blepharisma stoltei</name>
    <dbReference type="NCBI Taxonomy" id="1481888"/>
    <lineage>
        <taxon>Eukaryota</taxon>
        <taxon>Sar</taxon>
        <taxon>Alveolata</taxon>
        <taxon>Ciliophora</taxon>
        <taxon>Postciliodesmatophora</taxon>
        <taxon>Heterotrichea</taxon>
        <taxon>Heterotrichida</taxon>
        <taxon>Blepharismidae</taxon>
        <taxon>Blepharisma</taxon>
    </lineage>
</organism>
<keyword evidence="3 6" id="KW-0812">Transmembrane</keyword>
<evidence type="ECO:0000256" key="6">
    <source>
        <dbReference type="RuleBase" id="RU361264"/>
    </source>
</evidence>
<dbReference type="GO" id="GO:0048280">
    <property type="term" value="P:vesicle fusion with Golgi apparatus"/>
    <property type="evidence" value="ECO:0007669"/>
    <property type="project" value="TreeGrafter"/>
</dbReference>
<protein>
    <recommendedName>
        <fullName evidence="6">Protein YIPF</fullName>
    </recommendedName>
</protein>
<dbReference type="GO" id="GO:0000139">
    <property type="term" value="C:Golgi membrane"/>
    <property type="evidence" value="ECO:0007669"/>
    <property type="project" value="UniProtKB-SubCell"/>
</dbReference>
<dbReference type="PANTHER" id="PTHR21236">
    <property type="entry name" value="GOLGI MEMBRANE PROTEIN YIP1"/>
    <property type="match status" value="1"/>
</dbReference>
<keyword evidence="4 6" id="KW-1133">Transmembrane helix</keyword>
<dbReference type="Proteomes" id="UP001162131">
    <property type="component" value="Unassembled WGS sequence"/>
</dbReference>
<evidence type="ECO:0000256" key="3">
    <source>
        <dbReference type="ARBA" id="ARBA00022692"/>
    </source>
</evidence>
<proteinExistence type="inferred from homology"/>
<feature type="transmembrane region" description="Helical" evidence="6">
    <location>
        <begin position="59"/>
        <end position="77"/>
    </location>
</feature>
<dbReference type="Pfam" id="PF04893">
    <property type="entry name" value="Yip1"/>
    <property type="match status" value="1"/>
</dbReference>
<dbReference type="AlphaFoldDB" id="A0AAU9JQY2"/>
<comment type="caution">
    <text evidence="9">The sequence shown here is derived from an EMBL/GenBank/DDBJ whole genome shotgun (WGS) entry which is preliminary data.</text>
</comment>
<dbReference type="EMBL" id="CAJZBQ010000046">
    <property type="protein sequence ID" value="CAG9328755.1"/>
    <property type="molecule type" value="Genomic_DNA"/>
</dbReference>
<gene>
    <name evidence="9" type="ORF">BSTOLATCC_MIC46746</name>
</gene>
<comment type="similarity">
    <text evidence="2 6">Belongs to the YIP1 family.</text>
</comment>
<evidence type="ECO:0000259" key="8">
    <source>
        <dbReference type="Pfam" id="PF04893"/>
    </source>
</evidence>
<feature type="transmembrane region" description="Helical" evidence="6">
    <location>
        <begin position="114"/>
        <end position="134"/>
    </location>
</feature>
<keyword evidence="10" id="KW-1185">Reference proteome</keyword>
<keyword evidence="5 6" id="KW-0472">Membrane</keyword>
<reference evidence="9" key="1">
    <citation type="submission" date="2021-09" db="EMBL/GenBank/DDBJ databases">
        <authorList>
            <consortium name="AG Swart"/>
            <person name="Singh M."/>
            <person name="Singh A."/>
            <person name="Seah K."/>
            <person name="Emmerich C."/>
        </authorList>
    </citation>
    <scope>NUCLEOTIDE SEQUENCE</scope>
    <source>
        <strain evidence="9">ATCC30299</strain>
    </source>
</reference>